<accession>A0A844AU66</accession>
<dbReference type="PRINTS" id="PR00313">
    <property type="entry name" value="CABNDNGRPT"/>
</dbReference>
<dbReference type="RefSeq" id="WP_153547584.1">
    <property type="nucleotide sequence ID" value="NZ_WIXK01000004.1"/>
</dbReference>
<feature type="domain" description="Hedgehog/Intein (Hint)" evidence="1">
    <location>
        <begin position="473"/>
        <end position="609"/>
    </location>
</feature>
<dbReference type="EMBL" id="WIXK01000004">
    <property type="protein sequence ID" value="MQY42938.1"/>
    <property type="molecule type" value="Genomic_DNA"/>
</dbReference>
<dbReference type="Gene3D" id="2.150.10.10">
    <property type="entry name" value="Serralysin-like metalloprotease, C-terminal"/>
    <property type="match status" value="2"/>
</dbReference>
<dbReference type="GO" id="GO:0005509">
    <property type="term" value="F:calcium ion binding"/>
    <property type="evidence" value="ECO:0007669"/>
    <property type="project" value="InterPro"/>
</dbReference>
<comment type="caution">
    <text evidence="2">The sequence shown here is derived from an EMBL/GenBank/DDBJ whole genome shotgun (WGS) entry which is preliminary data.</text>
</comment>
<keyword evidence="3" id="KW-1185">Reference proteome</keyword>
<protein>
    <submittedName>
        <fullName evidence="2">Type I secretion protein</fullName>
    </submittedName>
</protein>
<dbReference type="InterPro" id="IPR011049">
    <property type="entry name" value="Serralysin-like_metalloprot_C"/>
</dbReference>
<sequence length="687" mass="71450">MAQGYLVTLGDSNLDTGDTISGAYTTFNTDEYIGTGTWFWSGTDNANIYSNFEEAGDYTLGTDGNLYFIPHAGPVDTLSSASVGNAPNYSLLDGAIDGTDSGEVIDASYVDNDGDQIDNGLGAGSGNDDLVLAGGGDDTVDAGAGNDTVFGGGGADSISGSAGNDVIYGDSSSEADLNGVTDTITASNVSDTGSGFTVTAQLIGGTPNASDISFYGGNFGVAGSISDSDSYVPEQIGYDMASGQTEKLFVDFDNDVTSASFQFEHLFDSHNEEGHWQVYNDGVLVAEGDFSASSGGDSGIVSISDVGSFDQLVLSANMQTDGTDGSDYTVGNITFTMPAQTPDPYNDTLFGGAGDDTIYGQGGDDYISGGTGDDSLVGGDGDDRLIVAEGDSAQGDAGDDYFEVVDAGEPTAGTLTITGGDTEQDVGDTLDFNGQLQPGSLNITNTTPDGSLSGTATLLDGTVVTFSGIENIICFAAGTKIETPTGPRAVETLQAGDLISTRDNGDQPLVWISSVTVEATGSAAPICIDNHHSDGASLLVSPQHRILHKSASAELLFGEDEVLIPAQALVDHRHIYRVPCAAITYVHLLTPQHDILYANGIAAESFFPGKTAIETLTAEQDLDLEQALTRHKMKRAEYMETARLCLTTREAKLLRQYKPPELTVPKLAFGPKTAVPPLDVFTRRPVC</sequence>
<dbReference type="SUPFAM" id="SSF51120">
    <property type="entry name" value="beta-Roll"/>
    <property type="match status" value="2"/>
</dbReference>
<evidence type="ECO:0000313" key="2">
    <source>
        <dbReference type="EMBL" id="MQY42938.1"/>
    </source>
</evidence>
<dbReference type="Pfam" id="PF13403">
    <property type="entry name" value="Hint_2"/>
    <property type="match status" value="1"/>
</dbReference>
<dbReference type="InterPro" id="IPR018511">
    <property type="entry name" value="Hemolysin-typ_Ca-bd_CS"/>
</dbReference>
<dbReference type="InterPro" id="IPR001343">
    <property type="entry name" value="Hemolysn_Ca-bd"/>
</dbReference>
<dbReference type="InterPro" id="IPR036844">
    <property type="entry name" value="Hint_dom_sf"/>
</dbReference>
<gene>
    <name evidence="2" type="ORF">GG681_09820</name>
</gene>
<dbReference type="Pfam" id="PF00353">
    <property type="entry name" value="HemolysinCabind"/>
    <property type="match status" value="2"/>
</dbReference>
<name>A0A844AU66_9RHOB</name>
<evidence type="ECO:0000259" key="1">
    <source>
        <dbReference type="Pfam" id="PF13403"/>
    </source>
</evidence>
<dbReference type="InterPro" id="IPR028992">
    <property type="entry name" value="Hedgehog/Intein_dom"/>
</dbReference>
<dbReference type="AlphaFoldDB" id="A0A844AU66"/>
<dbReference type="SUPFAM" id="SSF51294">
    <property type="entry name" value="Hedgehog/intein (Hint) domain"/>
    <property type="match status" value="1"/>
</dbReference>
<organism evidence="2 3">
    <name type="scientific">Tritonibacter aquimaris</name>
    <dbReference type="NCBI Taxonomy" id="2663379"/>
    <lineage>
        <taxon>Bacteria</taxon>
        <taxon>Pseudomonadati</taxon>
        <taxon>Pseudomonadota</taxon>
        <taxon>Alphaproteobacteria</taxon>
        <taxon>Rhodobacterales</taxon>
        <taxon>Paracoccaceae</taxon>
        <taxon>Tritonibacter</taxon>
    </lineage>
</organism>
<dbReference type="Proteomes" id="UP000436694">
    <property type="component" value="Unassembled WGS sequence"/>
</dbReference>
<dbReference type="Gene3D" id="2.170.16.10">
    <property type="entry name" value="Hedgehog/Intein (Hint) domain"/>
    <property type="match status" value="1"/>
</dbReference>
<reference evidence="2 3" key="1">
    <citation type="submission" date="2019-10" db="EMBL/GenBank/DDBJ databases">
        <title>Epibacterium sp. nov., isolated from seawater.</title>
        <authorList>
            <person name="Zhang X."/>
            <person name="Li N."/>
        </authorList>
    </citation>
    <scope>NUCLEOTIDE SEQUENCE [LARGE SCALE GENOMIC DNA]</scope>
    <source>
        <strain evidence="2 3">SM1969</strain>
    </source>
</reference>
<evidence type="ECO:0000313" key="3">
    <source>
        <dbReference type="Proteomes" id="UP000436694"/>
    </source>
</evidence>
<dbReference type="PROSITE" id="PS00330">
    <property type="entry name" value="HEMOLYSIN_CALCIUM"/>
    <property type="match status" value="2"/>
</dbReference>
<proteinExistence type="predicted"/>